<dbReference type="Proteomes" id="UP000708298">
    <property type="component" value="Unassembled WGS sequence"/>
</dbReference>
<name>A0A963YRS9_9PROT</name>
<evidence type="ECO:0000313" key="2">
    <source>
        <dbReference type="EMBL" id="MCB8875168.1"/>
    </source>
</evidence>
<evidence type="ECO:0000256" key="1">
    <source>
        <dbReference type="SAM" id="MobiDB-lite"/>
    </source>
</evidence>
<keyword evidence="3" id="KW-1185">Reference proteome</keyword>
<dbReference type="RefSeq" id="WP_227320838.1">
    <property type="nucleotide sequence ID" value="NZ_JAESVB010000003.1"/>
</dbReference>
<dbReference type="AlphaFoldDB" id="A0A963YRS9"/>
<protein>
    <submittedName>
        <fullName evidence="2">Uncharacterized protein</fullName>
    </submittedName>
</protein>
<dbReference type="EMBL" id="JAESVB010000003">
    <property type="protein sequence ID" value="MCB8875168.1"/>
    <property type="molecule type" value="Genomic_DNA"/>
</dbReference>
<organism evidence="2 3">
    <name type="scientific">Acidisoma silvae</name>
    <dbReference type="NCBI Taxonomy" id="2802396"/>
    <lineage>
        <taxon>Bacteria</taxon>
        <taxon>Pseudomonadati</taxon>
        <taxon>Pseudomonadota</taxon>
        <taxon>Alphaproteobacteria</taxon>
        <taxon>Acetobacterales</taxon>
        <taxon>Acidocellaceae</taxon>
        <taxon>Acidisoma</taxon>
    </lineage>
</organism>
<accession>A0A963YRS9</accession>
<feature type="compositionally biased region" description="Low complexity" evidence="1">
    <location>
        <begin position="42"/>
        <end position="55"/>
    </location>
</feature>
<feature type="region of interest" description="Disordered" evidence="1">
    <location>
        <begin position="24"/>
        <end position="55"/>
    </location>
</feature>
<comment type="caution">
    <text evidence="2">The sequence shown here is derived from an EMBL/GenBank/DDBJ whole genome shotgun (WGS) entry which is preliminary data.</text>
</comment>
<reference evidence="2" key="2">
    <citation type="submission" date="2021-01" db="EMBL/GenBank/DDBJ databases">
        <authorList>
            <person name="Mieszkin S."/>
            <person name="Pouder E."/>
            <person name="Alain K."/>
        </authorList>
    </citation>
    <scope>NUCLEOTIDE SEQUENCE</scope>
    <source>
        <strain evidence="2">HW T2.11</strain>
    </source>
</reference>
<sequence>MAEFEDTSVALGRLEAALNRIAAQVGKPRPASAPSETDDTDAAQPAAAAPAAAADDIPRQEIAAKLDDLIGGLRNALGIERQA</sequence>
<gene>
    <name evidence="2" type="ORF">ASILVAE211_08255</name>
</gene>
<reference evidence="2" key="1">
    <citation type="journal article" date="2021" name="Microorganisms">
        <title>Acidisoma silvae sp. nov. and Acidisomacellulosilytica sp. nov., Two Acidophilic Bacteria Isolated from Decaying Wood, Hydrolyzing Cellulose and Producing Poly-3-hydroxybutyrate.</title>
        <authorList>
            <person name="Mieszkin S."/>
            <person name="Pouder E."/>
            <person name="Uroz S."/>
            <person name="Simon-Colin C."/>
            <person name="Alain K."/>
        </authorList>
    </citation>
    <scope>NUCLEOTIDE SEQUENCE</scope>
    <source>
        <strain evidence="2">HW T2.11</strain>
    </source>
</reference>
<proteinExistence type="predicted"/>
<evidence type="ECO:0000313" key="3">
    <source>
        <dbReference type="Proteomes" id="UP000708298"/>
    </source>
</evidence>